<dbReference type="GO" id="GO:0051302">
    <property type="term" value="P:regulation of cell division"/>
    <property type="evidence" value="ECO:0007669"/>
    <property type="project" value="TreeGrafter"/>
</dbReference>
<reference evidence="9" key="1">
    <citation type="submission" date="2019-11" db="EMBL/GenBank/DDBJ databases">
        <authorList>
            <person name="Qin S."/>
            <person name="Dong H."/>
        </authorList>
    </citation>
    <scope>NUCLEOTIDE SEQUENCE</scope>
    <source>
        <strain evidence="9">KP18-31</strain>
        <plasmid evidence="9">pKP18-31-IMP,KPC</plasmid>
    </source>
</reference>
<organism evidence="9">
    <name type="scientific">Klebsiella quasipneumoniae</name>
    <dbReference type="NCBI Taxonomy" id="1463165"/>
    <lineage>
        <taxon>Bacteria</taxon>
        <taxon>Pseudomonadati</taxon>
        <taxon>Pseudomonadota</taxon>
        <taxon>Gammaproteobacteria</taxon>
        <taxon>Enterobacterales</taxon>
        <taxon>Enterobacteriaceae</taxon>
        <taxon>Klebsiella/Raoultella group</taxon>
        <taxon>Klebsiella</taxon>
        <taxon>Klebsiella pneumoniae complex</taxon>
    </lineage>
</organism>
<geneLocation type="plasmid" evidence="9">
    <name>pKP18-31-IMP</name>
</geneLocation>
<feature type="domain" description="Fido" evidence="8">
    <location>
        <begin position="51"/>
        <end position="197"/>
    </location>
</feature>
<evidence type="ECO:0000256" key="3">
    <source>
        <dbReference type="ARBA" id="ARBA00022741"/>
    </source>
</evidence>
<dbReference type="GO" id="GO:0070733">
    <property type="term" value="F:AMPylase activity"/>
    <property type="evidence" value="ECO:0007669"/>
    <property type="project" value="UniProtKB-EC"/>
</dbReference>
<dbReference type="Gene3D" id="1.10.3290.10">
    <property type="entry name" value="Fido-like domain"/>
    <property type="match status" value="1"/>
</dbReference>
<keyword evidence="3" id="KW-0547">Nucleotide-binding</keyword>
<evidence type="ECO:0000259" key="8">
    <source>
        <dbReference type="PROSITE" id="PS51459"/>
    </source>
</evidence>
<comment type="catalytic activity">
    <reaction evidence="6">
        <text>L-threonyl-[protein] + ATP = 3-O-(5'-adenylyl)-L-threonyl-[protein] + diphosphate</text>
        <dbReference type="Rhea" id="RHEA:54292"/>
        <dbReference type="Rhea" id="RHEA-COMP:11060"/>
        <dbReference type="Rhea" id="RHEA-COMP:13847"/>
        <dbReference type="ChEBI" id="CHEBI:30013"/>
        <dbReference type="ChEBI" id="CHEBI:30616"/>
        <dbReference type="ChEBI" id="CHEBI:33019"/>
        <dbReference type="ChEBI" id="CHEBI:138113"/>
        <dbReference type="EC" id="2.7.7.108"/>
    </reaction>
</comment>
<keyword evidence="9" id="KW-0614">Plasmid</keyword>
<dbReference type="SUPFAM" id="SSF140931">
    <property type="entry name" value="Fic-like"/>
    <property type="match status" value="1"/>
</dbReference>
<dbReference type="InterPro" id="IPR003812">
    <property type="entry name" value="Fido"/>
</dbReference>
<evidence type="ECO:0000256" key="6">
    <source>
        <dbReference type="ARBA" id="ARBA00047939"/>
    </source>
</evidence>
<proteinExistence type="predicted"/>
<evidence type="ECO:0000313" key="9">
    <source>
        <dbReference type="EMBL" id="QJS00277.1"/>
    </source>
</evidence>
<sequence length="197" mass="23314">MKYNGTDKYCYKEYHGVLINHFNIKDDELLDRRIISEQMLVIDEIKIFRPYGLNTLCKIHRKMFLCAFSWAGEIRDIDISKGETRFCSNPYIEREGEKIFNRINDLDEKILSKGIDNITKNEKEEYINVLGEIITDLNFLHPFREGNGRTLRLFIELFLYNLGINLSWPSSPERWMKASIDDDMKEFTSLILENISI</sequence>
<dbReference type="AlphaFoldDB" id="A0A6M4NQV8"/>
<keyword evidence="4" id="KW-0067">ATP-binding</keyword>
<accession>A0A6M4NQV8</accession>
<dbReference type="RefSeq" id="WP_048235016.1">
    <property type="nucleotide sequence ID" value="NZ_CP033901.1"/>
</dbReference>
<evidence type="ECO:0000256" key="2">
    <source>
        <dbReference type="ARBA" id="ARBA00022695"/>
    </source>
</evidence>
<keyword evidence="1" id="KW-0808">Transferase</keyword>
<dbReference type="PANTHER" id="PTHR39560:SF1">
    <property type="entry name" value="PROTEIN ADENYLYLTRANSFERASE FIC-RELATED"/>
    <property type="match status" value="1"/>
</dbReference>
<dbReference type="EMBL" id="MN661402">
    <property type="protein sequence ID" value="QJS00277.1"/>
    <property type="molecule type" value="Genomic_DNA"/>
</dbReference>
<keyword evidence="2" id="KW-0548">Nucleotidyltransferase</keyword>
<evidence type="ECO:0000256" key="5">
    <source>
        <dbReference type="ARBA" id="ARBA00034531"/>
    </source>
</evidence>
<dbReference type="InterPro" id="IPR036597">
    <property type="entry name" value="Fido-like_dom_sf"/>
</dbReference>
<dbReference type="Pfam" id="PF02661">
    <property type="entry name" value="Fic"/>
    <property type="match status" value="1"/>
</dbReference>
<protein>
    <recommendedName>
        <fullName evidence="5">protein adenylyltransferase</fullName>
        <ecNumber evidence="5">2.7.7.108</ecNumber>
    </recommendedName>
</protein>
<comment type="catalytic activity">
    <reaction evidence="7">
        <text>L-tyrosyl-[protein] + ATP = O-(5'-adenylyl)-L-tyrosyl-[protein] + diphosphate</text>
        <dbReference type="Rhea" id="RHEA:54288"/>
        <dbReference type="Rhea" id="RHEA-COMP:10136"/>
        <dbReference type="Rhea" id="RHEA-COMP:13846"/>
        <dbReference type="ChEBI" id="CHEBI:30616"/>
        <dbReference type="ChEBI" id="CHEBI:33019"/>
        <dbReference type="ChEBI" id="CHEBI:46858"/>
        <dbReference type="ChEBI" id="CHEBI:83624"/>
        <dbReference type="EC" id="2.7.7.108"/>
    </reaction>
</comment>
<dbReference type="PROSITE" id="PS51459">
    <property type="entry name" value="FIDO"/>
    <property type="match status" value="1"/>
</dbReference>
<evidence type="ECO:0000256" key="1">
    <source>
        <dbReference type="ARBA" id="ARBA00022679"/>
    </source>
</evidence>
<dbReference type="EC" id="2.7.7.108" evidence="5"/>
<evidence type="ECO:0000256" key="7">
    <source>
        <dbReference type="ARBA" id="ARBA00048696"/>
    </source>
</evidence>
<evidence type="ECO:0000256" key="4">
    <source>
        <dbReference type="ARBA" id="ARBA00022840"/>
    </source>
</evidence>
<dbReference type="PANTHER" id="PTHR39560">
    <property type="entry name" value="PROTEIN ADENYLYLTRANSFERASE FIC-RELATED"/>
    <property type="match status" value="1"/>
</dbReference>
<dbReference type="GO" id="GO:0005524">
    <property type="term" value="F:ATP binding"/>
    <property type="evidence" value="ECO:0007669"/>
    <property type="project" value="UniProtKB-KW"/>
</dbReference>
<name>A0A6M4NQV8_9ENTR</name>